<evidence type="ECO:0000313" key="2">
    <source>
        <dbReference type="Proteomes" id="UP000828941"/>
    </source>
</evidence>
<accession>A0ACB9PY90</accession>
<evidence type="ECO:0000313" key="1">
    <source>
        <dbReference type="EMBL" id="KAI4353527.1"/>
    </source>
</evidence>
<proteinExistence type="predicted"/>
<dbReference type="Proteomes" id="UP000828941">
    <property type="component" value="Chromosome 2"/>
</dbReference>
<reference evidence="1 2" key="1">
    <citation type="journal article" date="2022" name="DNA Res.">
        <title>Chromosomal-level genome assembly of the orchid tree Bauhinia variegata (Leguminosae; Cercidoideae) supports the allotetraploid origin hypothesis of Bauhinia.</title>
        <authorList>
            <person name="Zhong Y."/>
            <person name="Chen Y."/>
            <person name="Zheng D."/>
            <person name="Pang J."/>
            <person name="Liu Y."/>
            <person name="Luo S."/>
            <person name="Meng S."/>
            <person name="Qian L."/>
            <person name="Wei D."/>
            <person name="Dai S."/>
            <person name="Zhou R."/>
        </authorList>
    </citation>
    <scope>NUCLEOTIDE SEQUENCE [LARGE SCALE GENOMIC DNA]</scope>
    <source>
        <strain evidence="1">BV-YZ2020</strain>
    </source>
</reference>
<organism evidence="1 2">
    <name type="scientific">Bauhinia variegata</name>
    <name type="common">Purple orchid tree</name>
    <name type="synonym">Phanera variegata</name>
    <dbReference type="NCBI Taxonomy" id="167791"/>
    <lineage>
        <taxon>Eukaryota</taxon>
        <taxon>Viridiplantae</taxon>
        <taxon>Streptophyta</taxon>
        <taxon>Embryophyta</taxon>
        <taxon>Tracheophyta</taxon>
        <taxon>Spermatophyta</taxon>
        <taxon>Magnoliopsida</taxon>
        <taxon>eudicotyledons</taxon>
        <taxon>Gunneridae</taxon>
        <taxon>Pentapetalae</taxon>
        <taxon>rosids</taxon>
        <taxon>fabids</taxon>
        <taxon>Fabales</taxon>
        <taxon>Fabaceae</taxon>
        <taxon>Cercidoideae</taxon>
        <taxon>Cercideae</taxon>
        <taxon>Bauhiniinae</taxon>
        <taxon>Bauhinia</taxon>
    </lineage>
</organism>
<sequence>MEGRVGLLFLIMLSAAWACGAREMVNPDLLGSSAANSEISEQTRRPNVCALCEQYSAVALDYLNATKTQNEIIDILHNSCSELRSLKQQCMTFVDYYAPLFFLEIASIQPEDFGEKVNLCQEIAKISTVVEENSCEICKDAVAELLVKLKDPETKLEIIEALLKMCNSMDKYAAKCKRLVFEYGPVILVNAEKFLENTDICTALHACKASREVIQEEIALVFDS</sequence>
<dbReference type="EMBL" id="CM039427">
    <property type="protein sequence ID" value="KAI4353527.1"/>
    <property type="molecule type" value="Genomic_DNA"/>
</dbReference>
<protein>
    <submittedName>
        <fullName evidence="1">Uncharacterized protein</fullName>
    </submittedName>
</protein>
<keyword evidence="2" id="KW-1185">Reference proteome</keyword>
<comment type="caution">
    <text evidence="1">The sequence shown here is derived from an EMBL/GenBank/DDBJ whole genome shotgun (WGS) entry which is preliminary data.</text>
</comment>
<name>A0ACB9PY90_BAUVA</name>
<gene>
    <name evidence="1" type="ORF">L6164_002470</name>
</gene>